<keyword evidence="1" id="KW-0812">Transmembrane</keyword>
<protein>
    <submittedName>
        <fullName evidence="2">Uncharacterized protein</fullName>
    </submittedName>
</protein>
<name>A0A9D2Q894_9FIRM</name>
<dbReference type="EMBL" id="DWVY01000021">
    <property type="protein sequence ID" value="HJC74236.1"/>
    <property type="molecule type" value="Genomic_DNA"/>
</dbReference>
<reference evidence="2" key="1">
    <citation type="journal article" date="2021" name="PeerJ">
        <title>Extensive microbial diversity within the chicken gut microbiome revealed by metagenomics and culture.</title>
        <authorList>
            <person name="Gilroy R."/>
            <person name="Ravi A."/>
            <person name="Getino M."/>
            <person name="Pursley I."/>
            <person name="Horton D.L."/>
            <person name="Alikhan N.F."/>
            <person name="Baker D."/>
            <person name="Gharbi K."/>
            <person name="Hall N."/>
            <person name="Watson M."/>
            <person name="Adriaenssens E.M."/>
            <person name="Foster-Nyarko E."/>
            <person name="Jarju S."/>
            <person name="Secka A."/>
            <person name="Antonio M."/>
            <person name="Oren A."/>
            <person name="Chaudhuri R.R."/>
            <person name="La Ragione R."/>
            <person name="Hildebrand F."/>
            <person name="Pallen M.J."/>
        </authorList>
    </citation>
    <scope>NUCLEOTIDE SEQUENCE</scope>
    <source>
        <strain evidence="2">CHK196-7946</strain>
    </source>
</reference>
<dbReference type="Proteomes" id="UP000823902">
    <property type="component" value="Unassembled WGS sequence"/>
</dbReference>
<comment type="caution">
    <text evidence="2">The sequence shown here is derived from an EMBL/GenBank/DDBJ whole genome shotgun (WGS) entry which is preliminary data.</text>
</comment>
<keyword evidence="1" id="KW-0472">Membrane</keyword>
<evidence type="ECO:0000256" key="1">
    <source>
        <dbReference type="SAM" id="Phobius"/>
    </source>
</evidence>
<dbReference type="AlphaFoldDB" id="A0A9D2Q894"/>
<keyword evidence="1" id="KW-1133">Transmembrane helix</keyword>
<reference evidence="2" key="2">
    <citation type="submission" date="2021-04" db="EMBL/GenBank/DDBJ databases">
        <authorList>
            <person name="Gilroy R."/>
        </authorList>
    </citation>
    <scope>NUCLEOTIDE SEQUENCE</scope>
    <source>
        <strain evidence="2">CHK196-7946</strain>
    </source>
</reference>
<evidence type="ECO:0000313" key="3">
    <source>
        <dbReference type="Proteomes" id="UP000823902"/>
    </source>
</evidence>
<evidence type="ECO:0000313" key="2">
    <source>
        <dbReference type="EMBL" id="HJC74236.1"/>
    </source>
</evidence>
<organism evidence="2 3">
    <name type="scientific">Candidatus Mediterraneibacter faecavium</name>
    <dbReference type="NCBI Taxonomy" id="2838668"/>
    <lineage>
        <taxon>Bacteria</taxon>
        <taxon>Bacillati</taxon>
        <taxon>Bacillota</taxon>
        <taxon>Clostridia</taxon>
        <taxon>Lachnospirales</taxon>
        <taxon>Lachnospiraceae</taxon>
        <taxon>Mediterraneibacter</taxon>
    </lineage>
</organism>
<gene>
    <name evidence="2" type="ORF">H9697_04715</name>
</gene>
<sequence length="222" mass="26131">MPEEKKGKTYLWLEDRQGKAGYTFWKILMQQIRPDVIVESKKIVYDNSFDNLQVYQEQKLLKRYADKRKNVFLLGLICFEYILLEFDQLIHWIYAPEDDFLIKRSGALKAREALVKCLSSGEVDYKMLQEVSLYDVHLDSHNIEQLSAKLLFDLTRNTGFEVSKKMIGECWIRSCCEWDKRQEDDICGLDNNRLSLKAKMQSVYRGTSIMKEFSKTGLEVLL</sequence>
<feature type="transmembrane region" description="Helical" evidence="1">
    <location>
        <begin position="71"/>
        <end position="94"/>
    </location>
</feature>
<accession>A0A9D2Q894</accession>
<proteinExistence type="predicted"/>